<feature type="region of interest" description="Disordered" evidence="2">
    <location>
        <begin position="111"/>
        <end position="155"/>
    </location>
</feature>
<dbReference type="AlphaFoldDB" id="H6C0K1"/>
<gene>
    <name evidence="3" type="ORF">HMPREF1120_05289</name>
</gene>
<dbReference type="SUPFAM" id="SSF54285">
    <property type="entry name" value="MoaD/ThiS"/>
    <property type="match status" value="1"/>
</dbReference>
<proteinExistence type="predicted"/>
<dbReference type="VEuPathDB" id="FungiDB:HMPREF1120_05289"/>
<dbReference type="RefSeq" id="XP_009157704.1">
    <property type="nucleotide sequence ID" value="XM_009159456.1"/>
</dbReference>
<dbReference type="Proteomes" id="UP000007304">
    <property type="component" value="Unassembled WGS sequence"/>
</dbReference>
<dbReference type="EMBL" id="JH226133">
    <property type="protein sequence ID" value="EHY57243.1"/>
    <property type="molecule type" value="Genomic_DNA"/>
</dbReference>
<sequence>MEQETSPTRSRGRGVDAGGGLEPRTTGSSTATATATGTFTLLLFASASTYANNVETMVLPAPTTLRSVFRGLETRFPGFTEKVLKSSAVTFNLEYVDSLDLADLDVQRDSRLVGGRDDGRDRREDGKDQEGSGVGLDMVISPGDEVGIIPPVSSG</sequence>
<name>H6C0K1_EXODN</name>
<dbReference type="InterPro" id="IPR012675">
    <property type="entry name" value="Beta-grasp_dom_sf"/>
</dbReference>
<keyword evidence="4" id="KW-1185">Reference proteome</keyword>
<dbReference type="OrthoDB" id="5595860at2759"/>
<dbReference type="InterPro" id="IPR016155">
    <property type="entry name" value="Mopterin_synth/thiamin_S_b"/>
</dbReference>
<evidence type="ECO:0000256" key="2">
    <source>
        <dbReference type="SAM" id="MobiDB-lite"/>
    </source>
</evidence>
<evidence type="ECO:0000313" key="3">
    <source>
        <dbReference type="EMBL" id="EHY57243.1"/>
    </source>
</evidence>
<keyword evidence="1" id="KW-0547">Nucleotide-binding</keyword>
<dbReference type="GeneID" id="20309928"/>
<dbReference type="GO" id="GO:1990133">
    <property type="term" value="C:molybdopterin adenylyltransferase complex"/>
    <property type="evidence" value="ECO:0007669"/>
    <property type="project" value="TreeGrafter"/>
</dbReference>
<dbReference type="InParanoid" id="H6C0K1"/>
<dbReference type="eggNOG" id="KOG3474">
    <property type="taxonomic scope" value="Eukaryota"/>
</dbReference>
<dbReference type="Gene3D" id="3.10.20.30">
    <property type="match status" value="1"/>
</dbReference>
<evidence type="ECO:0000256" key="1">
    <source>
        <dbReference type="ARBA" id="ARBA00022741"/>
    </source>
</evidence>
<dbReference type="PANTHER" id="PTHR33359">
    <property type="entry name" value="MOLYBDOPTERIN SYNTHASE SULFUR CARRIER SUBUNIT"/>
    <property type="match status" value="1"/>
</dbReference>
<feature type="region of interest" description="Disordered" evidence="2">
    <location>
        <begin position="1"/>
        <end position="32"/>
    </location>
</feature>
<dbReference type="GO" id="GO:0006777">
    <property type="term" value="P:Mo-molybdopterin cofactor biosynthetic process"/>
    <property type="evidence" value="ECO:0007669"/>
    <property type="project" value="InterPro"/>
</dbReference>
<accession>H6C0K1</accession>
<organism evidence="3 4">
    <name type="scientific">Exophiala dermatitidis (strain ATCC 34100 / CBS 525.76 / NIH/UT8656)</name>
    <name type="common">Black yeast</name>
    <name type="synonym">Wangiella dermatitidis</name>
    <dbReference type="NCBI Taxonomy" id="858893"/>
    <lineage>
        <taxon>Eukaryota</taxon>
        <taxon>Fungi</taxon>
        <taxon>Dikarya</taxon>
        <taxon>Ascomycota</taxon>
        <taxon>Pezizomycotina</taxon>
        <taxon>Eurotiomycetes</taxon>
        <taxon>Chaetothyriomycetidae</taxon>
        <taxon>Chaetothyriales</taxon>
        <taxon>Herpotrichiellaceae</taxon>
        <taxon>Exophiala</taxon>
    </lineage>
</organism>
<reference evidence="3" key="1">
    <citation type="submission" date="2011-07" db="EMBL/GenBank/DDBJ databases">
        <title>The Genome Sequence of Exophiala (Wangiella) dermatitidis NIH/UT8656.</title>
        <authorList>
            <consortium name="The Broad Institute Genome Sequencing Platform"/>
            <person name="Cuomo C."/>
            <person name="Wang Z."/>
            <person name="Hunicke-Smith S."/>
            <person name="Szanislo P.J."/>
            <person name="Earl A."/>
            <person name="Young S.K."/>
            <person name="Zeng Q."/>
            <person name="Gargeya S."/>
            <person name="Fitzgerald M."/>
            <person name="Haas B."/>
            <person name="Abouelleil A."/>
            <person name="Alvarado L."/>
            <person name="Arachchi H.M."/>
            <person name="Berlin A."/>
            <person name="Brown A."/>
            <person name="Chapman S.B."/>
            <person name="Chen Z."/>
            <person name="Dunbar C."/>
            <person name="Freedman E."/>
            <person name="Gearin G."/>
            <person name="Gellesch M."/>
            <person name="Goldberg J."/>
            <person name="Griggs A."/>
            <person name="Gujja S."/>
            <person name="Heiman D."/>
            <person name="Howarth C."/>
            <person name="Larson L."/>
            <person name="Lui A."/>
            <person name="MacDonald P.J.P."/>
            <person name="Montmayeur A."/>
            <person name="Murphy C."/>
            <person name="Neiman D."/>
            <person name="Pearson M."/>
            <person name="Priest M."/>
            <person name="Roberts A."/>
            <person name="Saif S."/>
            <person name="Shea T."/>
            <person name="Shenoy N."/>
            <person name="Sisk P."/>
            <person name="Stolte C."/>
            <person name="Sykes S."/>
            <person name="Wortman J."/>
            <person name="Nusbaum C."/>
            <person name="Birren B."/>
        </authorList>
    </citation>
    <scope>NUCLEOTIDE SEQUENCE</scope>
    <source>
        <strain evidence="3">NIH/UT8656</strain>
    </source>
</reference>
<dbReference type="GO" id="GO:0000166">
    <property type="term" value="F:nucleotide binding"/>
    <property type="evidence" value="ECO:0007669"/>
    <property type="project" value="UniProtKB-KW"/>
</dbReference>
<dbReference type="InterPro" id="IPR044672">
    <property type="entry name" value="MOCS2A"/>
</dbReference>
<dbReference type="PANTHER" id="PTHR33359:SF1">
    <property type="entry name" value="MOLYBDOPTERIN SYNTHASE SULFUR CARRIER SUBUNIT"/>
    <property type="match status" value="1"/>
</dbReference>
<protein>
    <submittedName>
        <fullName evidence="3">Uncharacterized protein</fullName>
    </submittedName>
</protein>
<feature type="compositionally biased region" description="Basic and acidic residues" evidence="2">
    <location>
        <begin position="111"/>
        <end position="130"/>
    </location>
</feature>
<evidence type="ECO:0000313" key="4">
    <source>
        <dbReference type="Proteomes" id="UP000007304"/>
    </source>
</evidence>
<dbReference type="HOGENOM" id="CLU_114601_6_0_1"/>
<dbReference type="STRING" id="858893.H6C0K1"/>